<evidence type="ECO:0000313" key="4">
    <source>
        <dbReference type="Proteomes" id="UP000190637"/>
    </source>
</evidence>
<dbReference type="GO" id="GO:0004674">
    <property type="term" value="F:protein serine/threonine kinase activity"/>
    <property type="evidence" value="ECO:0007669"/>
    <property type="project" value="UniProtKB-KW"/>
</dbReference>
<sequence>MFRINDQDRPSDSHCRWFPGYPSQVAAARWFVIDRLHGCSRADDASLLASELATNAIRHTRSRRWRTGFLLTVDHTPGLRLRVTVRDAGALETDKKPCATLPAPDALHGRGLFLVNSIASRWGTRREHLGRKTWFELDCHR</sequence>
<dbReference type="Gene3D" id="3.30.565.10">
    <property type="entry name" value="Histidine kinase-like ATPase, C-terminal domain"/>
    <property type="match status" value="1"/>
</dbReference>
<dbReference type="Proteomes" id="UP000190637">
    <property type="component" value="Unassembled WGS sequence"/>
</dbReference>
<organism evidence="3 4">
    <name type="scientific">Marinactinospora thermotolerans DSM 45154</name>
    <dbReference type="NCBI Taxonomy" id="1122192"/>
    <lineage>
        <taxon>Bacteria</taxon>
        <taxon>Bacillati</taxon>
        <taxon>Actinomycetota</taxon>
        <taxon>Actinomycetes</taxon>
        <taxon>Streptosporangiales</taxon>
        <taxon>Nocardiopsidaceae</taxon>
        <taxon>Marinactinospora</taxon>
    </lineage>
</organism>
<proteinExistence type="predicted"/>
<dbReference type="Pfam" id="PF13581">
    <property type="entry name" value="HATPase_c_2"/>
    <property type="match status" value="1"/>
</dbReference>
<dbReference type="InterPro" id="IPR036890">
    <property type="entry name" value="HATPase_C_sf"/>
</dbReference>
<keyword evidence="4" id="KW-1185">Reference proteome</keyword>
<protein>
    <submittedName>
        <fullName evidence="3">Anti-sigma regulatory factor (Ser/Thr protein kinase)</fullName>
    </submittedName>
</protein>
<gene>
    <name evidence="3" type="ORF">SAMN02745673_03861</name>
</gene>
<reference evidence="3 4" key="1">
    <citation type="submission" date="2017-02" db="EMBL/GenBank/DDBJ databases">
        <authorList>
            <person name="Peterson S.W."/>
        </authorList>
    </citation>
    <scope>NUCLEOTIDE SEQUENCE [LARGE SCALE GENOMIC DNA]</scope>
    <source>
        <strain evidence="3 4">DSM 45154</strain>
    </source>
</reference>
<dbReference type="SUPFAM" id="SSF55874">
    <property type="entry name" value="ATPase domain of HSP90 chaperone/DNA topoisomerase II/histidine kinase"/>
    <property type="match status" value="1"/>
</dbReference>
<dbReference type="OrthoDB" id="4284922at2"/>
<dbReference type="EMBL" id="FUWS01000011">
    <property type="protein sequence ID" value="SKA30965.1"/>
    <property type="molecule type" value="Genomic_DNA"/>
</dbReference>
<dbReference type="PANTHER" id="PTHR35526">
    <property type="entry name" value="ANTI-SIGMA-F FACTOR RSBW-RELATED"/>
    <property type="match status" value="1"/>
</dbReference>
<feature type="domain" description="Histidine kinase/HSP90-like ATPase" evidence="2">
    <location>
        <begin position="37"/>
        <end position="133"/>
    </location>
</feature>
<evidence type="ECO:0000259" key="2">
    <source>
        <dbReference type="Pfam" id="PF13581"/>
    </source>
</evidence>
<keyword evidence="1" id="KW-0723">Serine/threonine-protein kinase</keyword>
<dbReference type="CDD" id="cd16936">
    <property type="entry name" value="HATPase_RsbW-like"/>
    <property type="match status" value="1"/>
</dbReference>
<name>A0A1T4SRU4_9ACTN</name>
<dbReference type="InterPro" id="IPR050267">
    <property type="entry name" value="Anti-sigma-factor_SerPK"/>
</dbReference>
<dbReference type="STRING" id="1122192.SAMN02745673_03861"/>
<accession>A0A1T4SRU4</accession>
<dbReference type="RefSeq" id="WP_078763127.1">
    <property type="nucleotide sequence ID" value="NZ_FUWS01000011.1"/>
</dbReference>
<evidence type="ECO:0000313" key="3">
    <source>
        <dbReference type="EMBL" id="SKA30965.1"/>
    </source>
</evidence>
<dbReference type="InterPro" id="IPR003594">
    <property type="entry name" value="HATPase_dom"/>
</dbReference>
<dbReference type="AlphaFoldDB" id="A0A1T4SRU4"/>
<keyword evidence="3" id="KW-0808">Transferase</keyword>
<evidence type="ECO:0000256" key="1">
    <source>
        <dbReference type="ARBA" id="ARBA00022527"/>
    </source>
</evidence>
<dbReference type="PANTHER" id="PTHR35526:SF3">
    <property type="entry name" value="ANTI-SIGMA-F FACTOR RSBW"/>
    <property type="match status" value="1"/>
</dbReference>
<keyword evidence="3" id="KW-0418">Kinase</keyword>